<gene>
    <name evidence="1" type="ORF">MT2528_0746</name>
</gene>
<dbReference type="InterPro" id="IPR052572">
    <property type="entry name" value="UPF0153_domain"/>
</dbReference>
<name>A0ABY1H9W5_9GAMM</name>
<dbReference type="PANTHER" id="PTHR36931:SF1">
    <property type="entry name" value="UPF0153 PROTEIN YEIW"/>
    <property type="match status" value="1"/>
</dbReference>
<accession>A0ABY1H9W5</accession>
<evidence type="ECO:0000313" key="2">
    <source>
        <dbReference type="Proteomes" id="UP000182660"/>
    </source>
</evidence>
<keyword evidence="2" id="KW-1185">Reference proteome</keyword>
<organism evidence="1 2">
    <name type="scientific">Moritella viscosa</name>
    <dbReference type="NCBI Taxonomy" id="80854"/>
    <lineage>
        <taxon>Bacteria</taxon>
        <taxon>Pseudomonadati</taxon>
        <taxon>Pseudomonadota</taxon>
        <taxon>Gammaproteobacteria</taxon>
        <taxon>Alteromonadales</taxon>
        <taxon>Moritellaceae</taxon>
        <taxon>Moritella</taxon>
    </lineage>
</organism>
<protein>
    <recommendedName>
        <fullName evidence="3">YkgJ family cysteine cluster protein</fullName>
    </recommendedName>
</protein>
<evidence type="ECO:0008006" key="3">
    <source>
        <dbReference type="Google" id="ProtNLM"/>
    </source>
</evidence>
<reference evidence="1 2" key="1">
    <citation type="submission" date="2016-11" db="EMBL/GenBank/DDBJ databases">
        <authorList>
            <person name="Klemetsen T."/>
        </authorList>
    </citation>
    <scope>NUCLEOTIDE SEQUENCE [LARGE SCALE GENOMIC DNA]</scope>
    <source>
        <strain evidence="1">MT 2528</strain>
    </source>
</reference>
<sequence>MQVEELSKNNESHLVPSRECGECTACCVVLQIDDDNFKKPADQVCKNLMEKGGCKIYTKRPSVCQDWHCAWRFMPQLDESWRPDLSGIMVRSDENGIIFQPIHDPKTVLITAQAIELIGGGVAQGIPMSMSIPIRKGYRSYSTALNEPLAAAVEARSLPMIQDQMLELIEFSLAQNTAIIPSIEN</sequence>
<dbReference type="EMBL" id="FPLJ01000021">
    <property type="protein sequence ID" value="SGY84905.1"/>
    <property type="molecule type" value="Genomic_DNA"/>
</dbReference>
<dbReference type="PANTHER" id="PTHR36931">
    <property type="entry name" value="UPF0153 PROTEIN YEIW"/>
    <property type="match status" value="1"/>
</dbReference>
<proteinExistence type="predicted"/>
<evidence type="ECO:0000313" key="1">
    <source>
        <dbReference type="EMBL" id="SGY84905.1"/>
    </source>
</evidence>
<dbReference type="Proteomes" id="UP000182660">
    <property type="component" value="Unassembled WGS sequence"/>
</dbReference>
<comment type="caution">
    <text evidence="1">The sequence shown here is derived from an EMBL/GenBank/DDBJ whole genome shotgun (WGS) entry which is preliminary data.</text>
</comment>